<keyword evidence="1" id="KW-0732">Signal</keyword>
<evidence type="ECO:0000256" key="1">
    <source>
        <dbReference type="SAM" id="SignalP"/>
    </source>
</evidence>
<reference evidence="2 3" key="1">
    <citation type="submission" date="2020-08" db="EMBL/GenBank/DDBJ databases">
        <title>Genomic Encyclopedia of Type Strains, Phase IV (KMG-V): Genome sequencing to study the core and pangenomes of soil and plant-associated prokaryotes.</title>
        <authorList>
            <person name="Whitman W."/>
        </authorList>
    </citation>
    <scope>NUCLEOTIDE SEQUENCE [LARGE SCALE GENOMIC DNA]</scope>
    <source>
        <strain evidence="2 3">M2T3</strain>
    </source>
</reference>
<feature type="signal peptide" evidence="1">
    <location>
        <begin position="1"/>
        <end position="27"/>
    </location>
</feature>
<comment type="caution">
    <text evidence="2">The sequence shown here is derived from an EMBL/GenBank/DDBJ whole genome shotgun (WGS) entry which is preliminary data.</text>
</comment>
<dbReference type="RefSeq" id="WP_184625532.1">
    <property type="nucleotide sequence ID" value="NZ_JACHCC010000006.1"/>
</dbReference>
<dbReference type="AlphaFoldDB" id="A0A7X0MKM2"/>
<name>A0A7X0MKM2_9SPHI</name>
<evidence type="ECO:0000313" key="2">
    <source>
        <dbReference type="EMBL" id="MBB6500598.1"/>
    </source>
</evidence>
<feature type="chain" id="PRO_5030962189" evidence="1">
    <location>
        <begin position="28"/>
        <end position="530"/>
    </location>
</feature>
<gene>
    <name evidence="2" type="ORF">HDF25_002746</name>
</gene>
<protein>
    <submittedName>
        <fullName evidence="2">Uncharacterized protein</fullName>
    </submittedName>
</protein>
<proteinExistence type="predicted"/>
<accession>A0A7X0MKM2</accession>
<organism evidence="2 3">
    <name type="scientific">Pedobacter cryoconitis</name>
    <dbReference type="NCBI Taxonomy" id="188932"/>
    <lineage>
        <taxon>Bacteria</taxon>
        <taxon>Pseudomonadati</taxon>
        <taxon>Bacteroidota</taxon>
        <taxon>Sphingobacteriia</taxon>
        <taxon>Sphingobacteriales</taxon>
        <taxon>Sphingobacteriaceae</taxon>
        <taxon>Pedobacter</taxon>
    </lineage>
</organism>
<sequence>MLPFIRKHLPITLLPFCIILMFSVASAQENKIAGLYQYSQNEAVIQLYLSPGNRFAMALEYGATNLEIRGKYILKGDSVYLEQDKTEQTFFDIHAAYNPAIPEGKRIVYNYRPEFVNTMFSIGKTYNITTISSPGLNREDNNWSEKDITLNKEDKLWLYTPNNPHMVEEYLLPEKYNELNIVPDLLLINQFKLPRKMKAAFNVQKDLLIELKPGSEALLFKHSTDLLTETERLGLEKPLPMKPLHTKNVSYTTLKVNRQFEDKNTDTLTIIDEELPNTGNQSSKKSGTLEKYDGAFAGHDEATTTAIWFRLERLNFVSKISPKNPAKGEPEEIGVDGTFKLKNDTAYLTSKSTYDEIRLYARENEKIKKGQLKIIFPAAEKSKIRFKSGHNYTSSVNYSKSTDFIKVNDTTLSCTLNKTDSLWVAYTEKGPHIYTYTFDNPLTSPYNEIIIAPGRYKAFNMVECPVYQNKEGQLFLNRNKKSTLQMLPANQQTDMEDFTTPPNDFFRIDNGPIFDELERKGVFIDPGLKK</sequence>
<evidence type="ECO:0000313" key="3">
    <source>
        <dbReference type="Proteomes" id="UP000521017"/>
    </source>
</evidence>
<dbReference type="EMBL" id="JACHCC010000006">
    <property type="protein sequence ID" value="MBB6500598.1"/>
    <property type="molecule type" value="Genomic_DNA"/>
</dbReference>
<dbReference type="Proteomes" id="UP000521017">
    <property type="component" value="Unassembled WGS sequence"/>
</dbReference>